<feature type="transmembrane region" description="Helical" evidence="8">
    <location>
        <begin position="458"/>
        <end position="489"/>
    </location>
</feature>
<evidence type="ECO:0000256" key="6">
    <source>
        <dbReference type="ARBA" id="ARBA00043993"/>
    </source>
</evidence>
<dbReference type="InterPro" id="IPR049453">
    <property type="entry name" value="Memb_transporter_dom"/>
</dbReference>
<evidence type="ECO:0000256" key="7">
    <source>
        <dbReference type="SAM" id="MobiDB-lite"/>
    </source>
</evidence>
<evidence type="ECO:0000256" key="4">
    <source>
        <dbReference type="ARBA" id="ARBA00022989"/>
    </source>
</evidence>
<name>A0A370GQ04_9BACI</name>
<feature type="transmembrane region" description="Helical" evidence="8">
    <location>
        <begin position="402"/>
        <end position="419"/>
    </location>
</feature>
<feature type="transmembrane region" description="Helical" evidence="8">
    <location>
        <begin position="152"/>
        <end position="173"/>
    </location>
</feature>
<comment type="similarity">
    <text evidence="6">Belongs to the YccS/YhfK family.</text>
</comment>
<feature type="transmembrane region" description="Helical" evidence="8">
    <location>
        <begin position="105"/>
        <end position="120"/>
    </location>
</feature>
<evidence type="ECO:0000256" key="8">
    <source>
        <dbReference type="SAM" id="Phobius"/>
    </source>
</evidence>
<keyword evidence="4 8" id="KW-1133">Transmembrane helix</keyword>
<comment type="caution">
    <text evidence="10">The sequence shown here is derived from an EMBL/GenBank/DDBJ whole genome shotgun (WGS) entry which is preliminary data.</text>
</comment>
<dbReference type="RefSeq" id="WP_114744617.1">
    <property type="nucleotide sequence ID" value="NZ_QQAY01000002.1"/>
</dbReference>
<evidence type="ECO:0000259" key="9">
    <source>
        <dbReference type="Pfam" id="PF13515"/>
    </source>
</evidence>
<keyword evidence="3 8" id="KW-0812">Transmembrane</keyword>
<accession>A0A370GQ04</accession>
<feature type="transmembrane region" description="Helical" evidence="8">
    <location>
        <begin position="83"/>
        <end position="99"/>
    </location>
</feature>
<keyword evidence="2" id="KW-1003">Cell membrane</keyword>
<feature type="transmembrane region" description="Helical" evidence="8">
    <location>
        <begin position="53"/>
        <end position="71"/>
    </location>
</feature>
<evidence type="ECO:0000313" key="10">
    <source>
        <dbReference type="EMBL" id="RDI45805.1"/>
    </source>
</evidence>
<feature type="transmembrane region" description="Helical" evidence="8">
    <location>
        <begin position="127"/>
        <end position="146"/>
    </location>
</feature>
<organism evidence="10 11">
    <name type="scientific">Falsibacillus pallidus</name>
    <dbReference type="NCBI Taxonomy" id="493781"/>
    <lineage>
        <taxon>Bacteria</taxon>
        <taxon>Bacillati</taxon>
        <taxon>Bacillota</taxon>
        <taxon>Bacilli</taxon>
        <taxon>Bacillales</taxon>
        <taxon>Bacillaceae</taxon>
        <taxon>Falsibacillus</taxon>
    </lineage>
</organism>
<feature type="compositionally biased region" description="Acidic residues" evidence="7">
    <location>
        <begin position="379"/>
        <end position="392"/>
    </location>
</feature>
<protein>
    <submittedName>
        <fullName evidence="10">Fusaric acid resistance family protein</fullName>
    </submittedName>
</protein>
<sequence>MNYYPSIRHWLTRLSASDPGLLRLKQASKVIFSVISSVVTTLLLLKLAGSPLFTAAILSGVIGMMGILVVMGDTEKEKKVTTLLLALSSSVSVTLGTFLPRWNHAADGALLLIIFLAFYLQKYGMRYFSICMVGFMSVYFSSLLKLKLTQAPWFYVAIAVGITYAFLWNFYLMKDKPEKVLKRSMMSFHKQTNLTLEIVKESILDPNKSKARLRSLRKNATKLNEYARVISEQLGSTDPGDIWPGIKPNQLRLYVFDTEMLIETFVTASVQLKLLHALEHKEVRETLSNVAKALIDAEVLRDEYDPKHLHVAEKTVQSLRSQLNAYNTKQMDSSKWLYLVRRIESIANHVIDGAYILQKAQEDYLKYGAKDETKPKEDEPSDEENDSNDDEETGLKLSTKKAFQAVIAGGLSILLGYLLSPTHQYWILLTAYIVLLGTESVGSTYVKAFQRTAGTLIGAILGFYLAELVSGTGIFEVICLFFCVFMAFYLFQVSYAIMSFWITMMLALMYDLLLGGITEKLLQDRFVDTLIGAGIALLVSSFLFPLKTRDKINESIIEFFEELETYLSGFLESFAGKNKTINLADAAFNLDQKLNQIRINAKPFEKIPGKFQNTGVERWMTILVAINYYAKHLVASTSRKSQYEQENELVEMIEHISECLKDNSQTMRELLKGNRNLSVWDLHDERKFIEKYPDRNKGKVLNHALLIHNLYYVWKINQSILSLATELGASRKLASTQKSSGDMAK</sequence>
<dbReference type="Pfam" id="PF13515">
    <property type="entry name" value="FUSC_2"/>
    <property type="match status" value="1"/>
</dbReference>
<dbReference type="OrthoDB" id="2689363at2"/>
<evidence type="ECO:0000256" key="1">
    <source>
        <dbReference type="ARBA" id="ARBA00004651"/>
    </source>
</evidence>
<feature type="domain" description="Integral membrane bound transporter" evidence="9">
    <location>
        <begin position="411"/>
        <end position="539"/>
    </location>
</feature>
<evidence type="ECO:0000256" key="2">
    <source>
        <dbReference type="ARBA" id="ARBA00022475"/>
    </source>
</evidence>
<dbReference type="AlphaFoldDB" id="A0A370GQ04"/>
<keyword evidence="11" id="KW-1185">Reference proteome</keyword>
<feature type="transmembrane region" description="Helical" evidence="8">
    <location>
        <begin position="526"/>
        <end position="546"/>
    </location>
</feature>
<evidence type="ECO:0000313" key="11">
    <source>
        <dbReference type="Proteomes" id="UP000255326"/>
    </source>
</evidence>
<evidence type="ECO:0000256" key="3">
    <source>
        <dbReference type="ARBA" id="ARBA00022692"/>
    </source>
</evidence>
<proteinExistence type="inferred from homology"/>
<dbReference type="PANTHER" id="PTHR30509">
    <property type="entry name" value="P-HYDROXYBENZOIC ACID EFFLUX PUMP SUBUNIT-RELATED"/>
    <property type="match status" value="1"/>
</dbReference>
<keyword evidence="5 8" id="KW-0472">Membrane</keyword>
<evidence type="ECO:0000256" key="5">
    <source>
        <dbReference type="ARBA" id="ARBA00023136"/>
    </source>
</evidence>
<dbReference type="EMBL" id="QQAY01000002">
    <property type="protein sequence ID" value="RDI45805.1"/>
    <property type="molecule type" value="Genomic_DNA"/>
</dbReference>
<gene>
    <name evidence="10" type="ORF">DFR59_102440</name>
</gene>
<dbReference type="Proteomes" id="UP000255326">
    <property type="component" value="Unassembled WGS sequence"/>
</dbReference>
<dbReference type="PANTHER" id="PTHR30509:SF9">
    <property type="entry name" value="MULTIDRUG RESISTANCE PROTEIN MDTO"/>
    <property type="match status" value="1"/>
</dbReference>
<dbReference type="GO" id="GO:0005886">
    <property type="term" value="C:plasma membrane"/>
    <property type="evidence" value="ECO:0007669"/>
    <property type="project" value="UniProtKB-SubCell"/>
</dbReference>
<reference evidence="10 11" key="1">
    <citation type="submission" date="2018-07" db="EMBL/GenBank/DDBJ databases">
        <title>Genomic Encyclopedia of Type Strains, Phase IV (KMG-IV): sequencing the most valuable type-strain genomes for metagenomic binning, comparative biology and taxonomic classification.</title>
        <authorList>
            <person name="Goeker M."/>
        </authorList>
    </citation>
    <scope>NUCLEOTIDE SEQUENCE [LARGE SCALE GENOMIC DNA]</scope>
    <source>
        <strain evidence="10 11">DSM 25281</strain>
    </source>
</reference>
<feature type="region of interest" description="Disordered" evidence="7">
    <location>
        <begin position="370"/>
        <end position="394"/>
    </location>
</feature>
<comment type="subcellular location">
    <subcellularLocation>
        <location evidence="1">Cell membrane</location>
        <topology evidence="1">Multi-pass membrane protein</topology>
    </subcellularLocation>
</comment>